<evidence type="ECO:0000313" key="1">
    <source>
        <dbReference type="EMBL" id="NDV36559.1"/>
    </source>
</evidence>
<protein>
    <submittedName>
        <fullName evidence="1">Uncharacterized protein</fullName>
    </submittedName>
</protein>
<dbReference type="AlphaFoldDB" id="A0A6B2LHJ0"/>
<sequence length="97" mass="10987">MDDHGSDIIITPQEEGIIPQDTTSSMDIIVRLLQRIQYDSRSLLITKLIPHPITAQSNKNLHIGILFQDLSQGSLGDCRGAYHPWMHIKITNRPRNS</sequence>
<name>A0A6B2LHJ0_9EUKA</name>
<proteinExistence type="predicted"/>
<dbReference type="EMBL" id="GIBP01007590">
    <property type="protein sequence ID" value="NDV36559.1"/>
    <property type="molecule type" value="Transcribed_RNA"/>
</dbReference>
<reference evidence="1" key="1">
    <citation type="journal article" date="2020" name="J. Eukaryot. Microbiol.">
        <title>De novo Sequencing, Assembly and Annotation of the Transcriptome for the Free-Living Testate Amoeba Arcella intermedia.</title>
        <authorList>
            <person name="Ribeiro G.M."/>
            <person name="Porfirio-Sousa A.L."/>
            <person name="Maurer-Alcala X.X."/>
            <person name="Katz L.A."/>
            <person name="Lahr D.J.G."/>
        </authorList>
    </citation>
    <scope>NUCLEOTIDE SEQUENCE</scope>
</reference>
<organism evidence="1">
    <name type="scientific">Arcella intermedia</name>
    <dbReference type="NCBI Taxonomy" id="1963864"/>
    <lineage>
        <taxon>Eukaryota</taxon>
        <taxon>Amoebozoa</taxon>
        <taxon>Tubulinea</taxon>
        <taxon>Elardia</taxon>
        <taxon>Arcellinida</taxon>
        <taxon>Sphaerothecina</taxon>
        <taxon>Arcellidae</taxon>
        <taxon>Arcella</taxon>
    </lineage>
</organism>
<accession>A0A6B2LHJ0</accession>